<sequence>MLNWWLILLAVICSLICLAVAIYTLFYFISEEDSEGGYFTKGLVILGMLLAMGVVLLLPLDASNARDPTVWNRYINTLNTDLMWEIVLWSLCIIALAVAPFAVFFYQAYDPENESLSKQFASASVMTTVLLFAFGITTAVCFLTAGVAQVPVEVYASEPQFVTDVGKISYNSTGVWEYLDVHVSFFTYVVGELCLLGWVAFFFYGGVGLVSVPVDFIYGFLTRPQPISATTFAQEMSVIAAKGDALLEMGIALQNEARGKISSKLRNKIRLLRIETYLLEEEQEDLIWNYKKVGGSPFVVYGGLALGIISLCLSIAWILHIFLSNTFHVLPFLNSVITGLDDVFPLFGIVVYGIFAFYLLWVTLQGQIRVGLRFVFFQIHPMKPHDTALNSLVFNMGLLLITTYAILQFTTCSFNGYIPRTSINALMNIYVINLKGIGFIIKWAQFLLIGMSLLGLLLVLVCPKQHVTKRPPRLNY</sequence>
<dbReference type="AlphaFoldDB" id="G0UJT5"/>
<proteinExistence type="predicted"/>
<dbReference type="Pfam" id="PF04791">
    <property type="entry name" value="LMBR1"/>
    <property type="match status" value="2"/>
</dbReference>
<dbReference type="EMBL" id="HE575316">
    <property type="protein sequence ID" value="CCC89640.1"/>
    <property type="molecule type" value="Genomic_DNA"/>
</dbReference>
<feature type="transmembrane region" description="Helical" evidence="1">
    <location>
        <begin position="392"/>
        <end position="417"/>
    </location>
</feature>
<gene>
    <name evidence="2" type="ORF">TCIL3000_3_600</name>
</gene>
<keyword evidence="1" id="KW-1133">Transmembrane helix</keyword>
<dbReference type="PANTHER" id="PTHR31652:SF1">
    <property type="entry name" value="LMBR1-LIKE MEMBRANE PROTEIN"/>
    <property type="match status" value="1"/>
</dbReference>
<feature type="transmembrane region" description="Helical" evidence="1">
    <location>
        <begin position="120"/>
        <end position="145"/>
    </location>
</feature>
<feature type="transmembrane region" description="Helical" evidence="1">
    <location>
        <begin position="42"/>
        <end position="60"/>
    </location>
</feature>
<keyword evidence="1" id="KW-0472">Membrane</keyword>
<reference evidence="2" key="1">
    <citation type="journal article" date="2012" name="Proc. Natl. Acad. Sci. U.S.A.">
        <title>Antigenic diversity is generated by distinct evolutionary mechanisms in African trypanosome species.</title>
        <authorList>
            <person name="Jackson A.P."/>
            <person name="Berry A."/>
            <person name="Aslett M."/>
            <person name="Allison H.C."/>
            <person name="Burton P."/>
            <person name="Vavrova-Anderson J."/>
            <person name="Brown R."/>
            <person name="Browne H."/>
            <person name="Corton N."/>
            <person name="Hauser H."/>
            <person name="Gamble J."/>
            <person name="Gilderthorp R."/>
            <person name="Marcello L."/>
            <person name="McQuillan J."/>
            <person name="Otto T.D."/>
            <person name="Quail M.A."/>
            <person name="Sanders M.J."/>
            <person name="van Tonder A."/>
            <person name="Ginger M.L."/>
            <person name="Field M.C."/>
            <person name="Barry J.D."/>
            <person name="Hertz-Fowler C."/>
            <person name="Berriman M."/>
        </authorList>
    </citation>
    <scope>NUCLEOTIDE SEQUENCE</scope>
    <source>
        <strain evidence="2">IL3000</strain>
    </source>
</reference>
<name>G0UJT5_TRYCI</name>
<dbReference type="VEuPathDB" id="TriTrypDB:TcIL3000_3_600"/>
<organism evidence="2">
    <name type="scientific">Trypanosoma congolense (strain IL3000)</name>
    <dbReference type="NCBI Taxonomy" id="1068625"/>
    <lineage>
        <taxon>Eukaryota</taxon>
        <taxon>Discoba</taxon>
        <taxon>Euglenozoa</taxon>
        <taxon>Kinetoplastea</taxon>
        <taxon>Metakinetoplastina</taxon>
        <taxon>Trypanosomatida</taxon>
        <taxon>Trypanosomatidae</taxon>
        <taxon>Trypanosoma</taxon>
        <taxon>Nannomonas</taxon>
    </lineage>
</organism>
<keyword evidence="1" id="KW-0812">Transmembrane</keyword>
<feature type="transmembrane region" description="Helical" evidence="1">
    <location>
        <begin position="6"/>
        <end position="30"/>
    </location>
</feature>
<evidence type="ECO:0000313" key="2">
    <source>
        <dbReference type="EMBL" id="CCC89640.1"/>
    </source>
</evidence>
<dbReference type="InterPro" id="IPR006876">
    <property type="entry name" value="LMBR1-like_membr_prot"/>
</dbReference>
<dbReference type="PANTHER" id="PTHR31652">
    <property type="entry name" value="LIMR FAMILY PROTEIN DDB_G0283707-RELATED"/>
    <property type="match status" value="1"/>
</dbReference>
<feature type="transmembrane region" description="Helical" evidence="1">
    <location>
        <begin position="437"/>
        <end position="461"/>
    </location>
</feature>
<feature type="transmembrane region" description="Helical" evidence="1">
    <location>
        <begin position="195"/>
        <end position="218"/>
    </location>
</feature>
<feature type="transmembrane region" description="Helical" evidence="1">
    <location>
        <begin position="86"/>
        <end position="108"/>
    </location>
</feature>
<evidence type="ECO:0000256" key="1">
    <source>
        <dbReference type="SAM" id="Phobius"/>
    </source>
</evidence>
<protein>
    <submittedName>
        <fullName evidence="2">Uncharacterized protein TCIL3000_3_600</fullName>
    </submittedName>
</protein>
<feature type="transmembrane region" description="Helical" evidence="1">
    <location>
        <begin position="343"/>
        <end position="364"/>
    </location>
</feature>
<feature type="transmembrane region" description="Helical" evidence="1">
    <location>
        <begin position="298"/>
        <end position="323"/>
    </location>
</feature>
<accession>G0UJT5</accession>